<evidence type="ECO:0000313" key="2">
    <source>
        <dbReference type="Proteomes" id="UP000253868"/>
    </source>
</evidence>
<protein>
    <submittedName>
        <fullName evidence="1">Uncharacterized protein</fullName>
    </submittedName>
</protein>
<dbReference type="Proteomes" id="UP000253868">
    <property type="component" value="Chromosome"/>
</dbReference>
<keyword evidence="2" id="KW-1185">Reference proteome</keyword>
<dbReference type="KEGG" id="spad:DVK44_31010"/>
<evidence type="ECO:0000313" key="1">
    <source>
        <dbReference type="EMBL" id="AXG81403.1"/>
    </source>
</evidence>
<dbReference type="OrthoDB" id="4039341at2"/>
<sequence>MSFTVPHSELAQLEDRVRTALRTTDGSALDVLGYGEVTLVLRLRSAAGTFACKRLPVFPDRERFERYETGLDAYLRRLADSGLDVADTELWHTTLPSGRVTAYCVQRELPPHRLCSRLLHTEDDIWAKDFFSRFLDQVDRAVEPTLGLDAQAANWVDVGGKLVYLDVTTPLMRDARGRELLDVRLFFSSLPWVLRDAVRVSMSKSIFDKFYETRGVLLDFLGNLYKERLHDLVPVFLEQANARLSRPITAEEVAAYYRDDARMWELIQRLRQADRFWHHRIRRRTYPFLLPPRVER</sequence>
<gene>
    <name evidence="1" type="ORF">DVK44_31010</name>
</gene>
<dbReference type="Pfam" id="PF19709">
    <property type="entry name" value="DUF6206"/>
    <property type="match status" value="1"/>
</dbReference>
<proteinExistence type="predicted"/>
<dbReference type="EMBL" id="CP031194">
    <property type="protein sequence ID" value="AXG81403.1"/>
    <property type="molecule type" value="Genomic_DNA"/>
</dbReference>
<dbReference type="RefSeq" id="WP_114663944.1">
    <property type="nucleotide sequence ID" value="NZ_CP031194.1"/>
</dbReference>
<name>A0A345HXH9_9ACTN</name>
<dbReference type="InterPro" id="IPR045780">
    <property type="entry name" value="DUF6206"/>
</dbReference>
<organism evidence="1 2">
    <name type="scientific">Streptomyces paludis</name>
    <dbReference type="NCBI Taxonomy" id="2282738"/>
    <lineage>
        <taxon>Bacteria</taxon>
        <taxon>Bacillati</taxon>
        <taxon>Actinomycetota</taxon>
        <taxon>Actinomycetes</taxon>
        <taxon>Kitasatosporales</taxon>
        <taxon>Streptomycetaceae</taxon>
        <taxon>Streptomyces</taxon>
    </lineage>
</organism>
<accession>A0A345HXH9</accession>
<reference evidence="2" key="1">
    <citation type="submission" date="2018-07" db="EMBL/GenBank/DDBJ databases">
        <authorList>
            <person name="Zhao J."/>
        </authorList>
    </citation>
    <scope>NUCLEOTIDE SEQUENCE [LARGE SCALE GENOMIC DNA]</scope>
    <source>
        <strain evidence="2">GSSD-12</strain>
    </source>
</reference>
<dbReference type="AlphaFoldDB" id="A0A345HXH9"/>